<comment type="caution">
    <text evidence="1">The sequence shown here is derived from an EMBL/GenBank/DDBJ whole genome shotgun (WGS) entry which is preliminary data.</text>
</comment>
<evidence type="ECO:0000313" key="1">
    <source>
        <dbReference type="EMBL" id="KAJ9121444.1"/>
    </source>
</evidence>
<protein>
    <submittedName>
        <fullName evidence="1">Uncharacterized protein</fullName>
    </submittedName>
</protein>
<evidence type="ECO:0000313" key="2">
    <source>
        <dbReference type="Proteomes" id="UP001234202"/>
    </source>
</evidence>
<dbReference type="EMBL" id="JASBWV010000017">
    <property type="protein sequence ID" value="KAJ9121444.1"/>
    <property type="molecule type" value="Genomic_DNA"/>
</dbReference>
<proteinExistence type="predicted"/>
<name>A0ACC2XDE4_9TREE</name>
<sequence>MAAVGGSIASTGEKISLVGLIAQACSFGLFTILLLVFGYKVRKTSPEKWHNAVSDRKMGSRFAWRRDWTVLYRVLIATCVGYLVRSIFRIAEYAQGYFGYLATHEGYFYCLDALPILLCIACFAFIWPPIVFDHLDESQGYPMDVRTNSAITTDGKDFA</sequence>
<dbReference type="Proteomes" id="UP001234202">
    <property type="component" value="Unassembled WGS sequence"/>
</dbReference>
<keyword evidence="2" id="KW-1185">Reference proteome</keyword>
<reference evidence="1" key="1">
    <citation type="submission" date="2023-04" db="EMBL/GenBank/DDBJ databases">
        <title>Draft Genome sequencing of Naganishia species isolated from polar environments using Oxford Nanopore Technology.</title>
        <authorList>
            <person name="Leo P."/>
            <person name="Venkateswaran K."/>
        </authorList>
    </citation>
    <scope>NUCLEOTIDE SEQUENCE</scope>
    <source>
        <strain evidence="1">DBVPG 5303</strain>
    </source>
</reference>
<accession>A0ACC2XDE4</accession>
<organism evidence="1 2">
    <name type="scientific">Naganishia onofrii</name>
    <dbReference type="NCBI Taxonomy" id="1851511"/>
    <lineage>
        <taxon>Eukaryota</taxon>
        <taxon>Fungi</taxon>
        <taxon>Dikarya</taxon>
        <taxon>Basidiomycota</taxon>
        <taxon>Agaricomycotina</taxon>
        <taxon>Tremellomycetes</taxon>
        <taxon>Filobasidiales</taxon>
        <taxon>Filobasidiaceae</taxon>
        <taxon>Naganishia</taxon>
    </lineage>
</organism>
<gene>
    <name evidence="1" type="ORF">QFC24_004782</name>
</gene>